<name>M1CM04_SOLTU</name>
<feature type="domain" description="Glyoxalase At5g48480-like N-terminal" evidence="2">
    <location>
        <begin position="28"/>
        <end position="86"/>
    </location>
</feature>
<dbReference type="KEGG" id="sot:102581252"/>
<dbReference type="Gramene" id="PGSC0003DMT400070336">
    <property type="protein sequence ID" value="PGSC0003DMT400070336"/>
    <property type="gene ID" value="PGSC0003DMG400027348"/>
</dbReference>
<dbReference type="InParanoid" id="M1CM04"/>
<dbReference type="EnsemblPlants" id="PGSC0003DMT400070336">
    <property type="protein sequence ID" value="PGSC0003DMT400070336"/>
    <property type="gene ID" value="PGSC0003DMG400027348"/>
</dbReference>
<protein>
    <submittedName>
        <fullName evidence="3">Early tobacco anther 1</fullName>
    </submittedName>
</protein>
<evidence type="ECO:0000259" key="2">
    <source>
        <dbReference type="Pfam" id="PF22656"/>
    </source>
</evidence>
<dbReference type="PANTHER" id="PTHR34109">
    <property type="entry name" value="BNAUNNG04460D PROTEIN-RELATED"/>
    <property type="match status" value="1"/>
</dbReference>
<feature type="domain" description="Glyoxalase At5g48480-like C-terminal" evidence="1">
    <location>
        <begin position="105"/>
        <end position="152"/>
    </location>
</feature>
<dbReference type="Pfam" id="PF22650">
    <property type="entry name" value="At5g48480-like_C"/>
    <property type="match status" value="1"/>
</dbReference>
<dbReference type="PaxDb" id="4113-PGSC0003DMT400070336"/>
<dbReference type="SUPFAM" id="SSF54593">
    <property type="entry name" value="Glyoxalase/Bleomycin resistance protein/Dihydroxybiphenyl dioxygenase"/>
    <property type="match status" value="1"/>
</dbReference>
<dbReference type="RefSeq" id="XP_006360489.1">
    <property type="nucleotide sequence ID" value="XM_006360427.1"/>
</dbReference>
<dbReference type="GeneID" id="102581252"/>
<keyword evidence="4" id="KW-1185">Reference proteome</keyword>
<dbReference type="OrthoDB" id="2013034at2759"/>
<dbReference type="Pfam" id="PF22656">
    <property type="entry name" value="At5g48480-like_N"/>
    <property type="match status" value="1"/>
</dbReference>
<dbReference type="InterPro" id="IPR054576">
    <property type="entry name" value="At5g48480-like_N"/>
</dbReference>
<dbReference type="Proteomes" id="UP000011115">
    <property type="component" value="Unassembled WGS sequence"/>
</dbReference>
<evidence type="ECO:0000313" key="3">
    <source>
        <dbReference type="EnsemblPlants" id="PGSC0003DMT400070336"/>
    </source>
</evidence>
<dbReference type="Gene3D" id="3.10.180.10">
    <property type="entry name" value="2,3-Dihydroxybiphenyl 1,2-Dioxygenase, domain 1"/>
    <property type="match status" value="1"/>
</dbReference>
<sequence length="161" mass="17079">MAEEAHNGAGAEKEATQNAVVFMAVKPQLFVKAPKAKDTVQFYKHAFGAEEVGRVNHPKRKAEQETPLILSVELKIGSSIFVVSDLTDEDSTAPVKTSLTGYVFYLETVDVNSATAKAIAAGAIAEIKAEDGGADGGRLGAKLIDPYGNVWLVCSPVKESE</sequence>
<organism evidence="3 4">
    <name type="scientific">Solanum tuberosum</name>
    <name type="common">Potato</name>
    <dbReference type="NCBI Taxonomy" id="4113"/>
    <lineage>
        <taxon>Eukaryota</taxon>
        <taxon>Viridiplantae</taxon>
        <taxon>Streptophyta</taxon>
        <taxon>Embryophyta</taxon>
        <taxon>Tracheophyta</taxon>
        <taxon>Spermatophyta</taxon>
        <taxon>Magnoliopsida</taxon>
        <taxon>eudicotyledons</taxon>
        <taxon>Gunneridae</taxon>
        <taxon>Pentapetalae</taxon>
        <taxon>asterids</taxon>
        <taxon>lamiids</taxon>
        <taxon>Solanales</taxon>
        <taxon>Solanaceae</taxon>
        <taxon>Solanoideae</taxon>
        <taxon>Solaneae</taxon>
        <taxon>Solanum</taxon>
    </lineage>
</organism>
<accession>M1CM04</accession>
<proteinExistence type="predicted"/>
<dbReference type="eggNOG" id="ENOG502RZJT">
    <property type="taxonomic scope" value="Eukaryota"/>
</dbReference>
<dbReference type="PANTHER" id="PTHR34109:SF1">
    <property type="entry name" value="VOC DOMAIN-CONTAINING PROTEIN"/>
    <property type="match status" value="1"/>
</dbReference>
<dbReference type="AlphaFoldDB" id="M1CM04"/>
<dbReference type="HOGENOM" id="CLU_046006_11_2_1"/>
<dbReference type="InterPro" id="IPR029068">
    <property type="entry name" value="Glyas_Bleomycin-R_OHBP_Dase"/>
</dbReference>
<dbReference type="InterPro" id="IPR054575">
    <property type="entry name" value="At5g48480-like_C"/>
</dbReference>
<evidence type="ECO:0000313" key="4">
    <source>
        <dbReference type="Proteomes" id="UP000011115"/>
    </source>
</evidence>
<reference evidence="3" key="2">
    <citation type="submission" date="2015-06" db="UniProtKB">
        <authorList>
            <consortium name="EnsemblPlants"/>
        </authorList>
    </citation>
    <scope>IDENTIFICATION</scope>
    <source>
        <strain evidence="3">DM1-3 516 R44</strain>
    </source>
</reference>
<dbReference type="OMA" id="PKRKADH"/>
<reference evidence="4" key="1">
    <citation type="journal article" date="2011" name="Nature">
        <title>Genome sequence and analysis of the tuber crop potato.</title>
        <authorList>
            <consortium name="The Potato Genome Sequencing Consortium"/>
        </authorList>
    </citation>
    <scope>NUCLEOTIDE SEQUENCE [LARGE SCALE GENOMIC DNA]</scope>
    <source>
        <strain evidence="4">cv. DM1-3 516 R44</strain>
    </source>
</reference>
<evidence type="ECO:0000259" key="1">
    <source>
        <dbReference type="Pfam" id="PF22650"/>
    </source>
</evidence>
<dbReference type="FunCoup" id="M1CM04">
    <property type="interactions" value="72"/>
</dbReference>
<gene>
    <name evidence="3" type="primary">LOC102581252</name>
</gene>